<evidence type="ECO:0000313" key="8">
    <source>
        <dbReference type="Proteomes" id="UP000244902"/>
    </source>
</evidence>
<evidence type="ECO:0000313" key="7">
    <source>
        <dbReference type="EMBL" id="AWI78244.1"/>
    </source>
</evidence>
<dbReference type="GO" id="GO:0030288">
    <property type="term" value="C:outer membrane-bounded periplasmic space"/>
    <property type="evidence" value="ECO:0007669"/>
    <property type="project" value="TreeGrafter"/>
</dbReference>
<dbReference type="GO" id="GO:0009279">
    <property type="term" value="C:cell outer membrane"/>
    <property type="evidence" value="ECO:0007669"/>
    <property type="project" value="TreeGrafter"/>
</dbReference>
<comment type="subunit">
    <text evidence="4">Component of the lipopolysaccharide transport and assembly complex.</text>
</comment>
<dbReference type="HAMAP" id="MF_01914">
    <property type="entry name" value="LPS_assembly_LptA"/>
    <property type="match status" value="1"/>
</dbReference>
<evidence type="ECO:0000259" key="6">
    <source>
        <dbReference type="Pfam" id="PF03968"/>
    </source>
</evidence>
<dbReference type="InterPro" id="IPR005653">
    <property type="entry name" value="OstA-like_N"/>
</dbReference>
<name>A0A2U8GXS0_9RHOO</name>
<feature type="signal peptide" evidence="4">
    <location>
        <begin position="1"/>
        <end position="21"/>
    </location>
</feature>
<dbReference type="InterPro" id="IPR052037">
    <property type="entry name" value="LPS_export_LptA"/>
</dbReference>
<evidence type="ECO:0000256" key="5">
    <source>
        <dbReference type="SAM" id="MobiDB-lite"/>
    </source>
</evidence>
<dbReference type="NCBIfam" id="TIGR03002">
    <property type="entry name" value="outer_YhbN_LptA"/>
    <property type="match status" value="1"/>
</dbReference>
<dbReference type="EMBL" id="CP022188">
    <property type="protein sequence ID" value="AWI78244.1"/>
    <property type="molecule type" value="Genomic_DNA"/>
</dbReference>
<dbReference type="Gene3D" id="2.60.450.10">
    <property type="entry name" value="Lipopolysaccharide (LPS) transport protein A like domain"/>
    <property type="match status" value="1"/>
</dbReference>
<accession>A0A2U8GXS0</accession>
<proteinExistence type="inferred from homology"/>
<dbReference type="AlphaFoldDB" id="A0A2U8GXS0"/>
<dbReference type="OrthoDB" id="5294855at2"/>
<feature type="domain" description="Organic solvent tolerance-like N-terminal" evidence="6">
    <location>
        <begin position="31"/>
        <end position="143"/>
    </location>
</feature>
<comment type="subcellular location">
    <subcellularLocation>
        <location evidence="4">Periplasm</location>
    </subcellularLocation>
</comment>
<comment type="similarity">
    <text evidence="4">Belongs to the LptA family.</text>
</comment>
<dbReference type="PANTHER" id="PTHR36504:SF1">
    <property type="entry name" value="LIPOPOLYSACCHARIDE EXPORT SYSTEM PROTEIN LPTA"/>
    <property type="match status" value="1"/>
</dbReference>
<dbReference type="Proteomes" id="UP000244902">
    <property type="component" value="Chromosome"/>
</dbReference>
<sequence precursor="true">MKTALTISLLALATMCTPAFAERADREKPVDIEADRVTVDDRNKVHIFEGNVVLTQGTLQIKGDKLVVTQGADGFQNGVATASGGKLASFRQKREGSGDYVDGEAERIEYDSRGEKAKLFKRAHVRSGGDEVRGAYIEYDSVSENYLVTNAPGSTASPGRVRATIQPKGDNKATPGSAAPAAQ</sequence>
<feature type="chain" id="PRO_5016187111" description="Lipopolysaccharide export system protein LptA" evidence="4">
    <location>
        <begin position="22"/>
        <end position="183"/>
    </location>
</feature>
<evidence type="ECO:0000256" key="1">
    <source>
        <dbReference type="ARBA" id="ARBA00022448"/>
    </source>
</evidence>
<keyword evidence="2 4" id="KW-0732">Signal</keyword>
<dbReference type="InterPro" id="IPR014340">
    <property type="entry name" value="LptA"/>
</dbReference>
<feature type="region of interest" description="Disordered" evidence="5">
    <location>
        <begin position="150"/>
        <end position="183"/>
    </location>
</feature>
<dbReference type="GO" id="GO:0017089">
    <property type="term" value="F:glycolipid transfer activity"/>
    <property type="evidence" value="ECO:0007669"/>
    <property type="project" value="TreeGrafter"/>
</dbReference>
<dbReference type="PANTHER" id="PTHR36504">
    <property type="entry name" value="LIPOPOLYSACCHARIDE EXPORT SYSTEM PROTEIN LPTA"/>
    <property type="match status" value="1"/>
</dbReference>
<keyword evidence="3 4" id="KW-0574">Periplasm</keyword>
<evidence type="ECO:0000256" key="4">
    <source>
        <dbReference type="HAMAP-Rule" id="MF_01914"/>
    </source>
</evidence>
<reference evidence="7 8" key="1">
    <citation type="submission" date="2017-06" db="EMBL/GenBank/DDBJ databases">
        <title>Azoarcus sp. TSNA42 complete genome sequence.</title>
        <authorList>
            <person name="Woo J.-H."/>
            <person name="Kim H.-S."/>
        </authorList>
    </citation>
    <scope>NUCLEOTIDE SEQUENCE [LARGE SCALE GENOMIC DNA]</scope>
    <source>
        <strain evidence="7 8">TSNA42</strain>
    </source>
</reference>
<comment type="function">
    <text evidence="4">Involved in the assembly of lipopolysaccharide (LPS). Required for the translocation of LPS from the inner membrane to the outer membrane.</text>
</comment>
<protein>
    <recommendedName>
        <fullName evidence="4">Lipopolysaccharide export system protein LptA</fullName>
    </recommendedName>
</protein>
<keyword evidence="1 4" id="KW-0813">Transport</keyword>
<evidence type="ECO:0000256" key="3">
    <source>
        <dbReference type="ARBA" id="ARBA00022764"/>
    </source>
</evidence>
<dbReference type="GO" id="GO:0043165">
    <property type="term" value="P:Gram-negative-bacterium-type cell outer membrane assembly"/>
    <property type="evidence" value="ECO:0007669"/>
    <property type="project" value="UniProtKB-UniRule"/>
</dbReference>
<dbReference type="RefSeq" id="WP_108971246.1">
    <property type="nucleotide sequence ID" value="NZ_CP022188.1"/>
</dbReference>
<gene>
    <name evidence="4 7" type="primary">lptA</name>
    <name evidence="7" type="ORF">CEW87_02085</name>
</gene>
<organism evidence="7 8">
    <name type="scientific">Parazoarcus communis</name>
    <dbReference type="NCBI Taxonomy" id="41977"/>
    <lineage>
        <taxon>Bacteria</taxon>
        <taxon>Pseudomonadati</taxon>
        <taxon>Pseudomonadota</taxon>
        <taxon>Betaproteobacteria</taxon>
        <taxon>Rhodocyclales</taxon>
        <taxon>Zoogloeaceae</taxon>
        <taxon>Parazoarcus</taxon>
    </lineage>
</organism>
<dbReference type="GO" id="GO:0015920">
    <property type="term" value="P:lipopolysaccharide transport"/>
    <property type="evidence" value="ECO:0007669"/>
    <property type="project" value="UniProtKB-UniRule"/>
</dbReference>
<dbReference type="GO" id="GO:0001530">
    <property type="term" value="F:lipopolysaccharide binding"/>
    <property type="evidence" value="ECO:0007669"/>
    <property type="project" value="InterPro"/>
</dbReference>
<evidence type="ECO:0000256" key="2">
    <source>
        <dbReference type="ARBA" id="ARBA00022729"/>
    </source>
</evidence>
<dbReference type="Pfam" id="PF03968">
    <property type="entry name" value="LptD_N"/>
    <property type="match status" value="1"/>
</dbReference>